<dbReference type="HOGENOM" id="CLU_3332062_0_0_5"/>
<accession>C6AYI9</accession>
<dbReference type="AlphaFoldDB" id="C6AYI9"/>
<protein>
    <submittedName>
        <fullName evidence="1">Uncharacterized protein</fullName>
    </submittedName>
</protein>
<name>C6AYI9_RHILS</name>
<evidence type="ECO:0000313" key="2">
    <source>
        <dbReference type="Proteomes" id="UP000002256"/>
    </source>
</evidence>
<dbReference type="KEGG" id="rlg:Rleg_2012"/>
<dbReference type="EMBL" id="CP001622">
    <property type="protein sequence ID" value="ACS56291.1"/>
    <property type="molecule type" value="Genomic_DNA"/>
</dbReference>
<reference evidence="1 2" key="1">
    <citation type="journal article" date="2010" name="Stand. Genomic Sci.">
        <title>Complete genome sequence of Rhizobium leguminosarum bv. trifolii strain WSM1325, an effective microsymbiont of annual Mediterranean clovers.</title>
        <authorList>
            <person name="Reeve W."/>
            <person name="O'Hara G."/>
            <person name="Chain P."/>
            <person name="Ardley J."/>
            <person name="Brau L."/>
            <person name="Nandesena K."/>
            <person name="Tiwari R."/>
            <person name="Copeland A."/>
            <person name="Nolan M."/>
            <person name="Han C."/>
            <person name="Brettin T."/>
            <person name="Land M."/>
            <person name="Ovchinikova G."/>
            <person name="Ivanova N."/>
            <person name="Mavromatis K."/>
            <person name="Markowitz V."/>
            <person name="Kyrpides N."/>
            <person name="Melino V."/>
            <person name="Denton M."/>
            <person name="Yates R."/>
            <person name="Howieson J."/>
        </authorList>
    </citation>
    <scope>NUCLEOTIDE SEQUENCE [LARGE SCALE GENOMIC DNA]</scope>
    <source>
        <strain evidence="1 2">WSM1325</strain>
    </source>
</reference>
<proteinExistence type="predicted"/>
<dbReference type="Proteomes" id="UP000002256">
    <property type="component" value="Chromosome"/>
</dbReference>
<evidence type="ECO:0000313" key="1">
    <source>
        <dbReference type="EMBL" id="ACS56291.1"/>
    </source>
</evidence>
<gene>
    <name evidence="1" type="ordered locus">Rleg_2012</name>
</gene>
<sequence length="38" mass="4106" precursor="true">MFSKSLIMPFGFALLAIAGLLFQIVAYAVHSPVTLLQP</sequence>
<organism evidence="1 2">
    <name type="scientific">Rhizobium leguminosarum bv. trifolii (strain WSM1325)</name>
    <dbReference type="NCBI Taxonomy" id="395491"/>
    <lineage>
        <taxon>Bacteria</taxon>
        <taxon>Pseudomonadati</taxon>
        <taxon>Pseudomonadota</taxon>
        <taxon>Alphaproteobacteria</taxon>
        <taxon>Hyphomicrobiales</taxon>
        <taxon>Rhizobiaceae</taxon>
        <taxon>Rhizobium/Agrobacterium group</taxon>
        <taxon>Rhizobium</taxon>
    </lineage>
</organism>